<name>A0AAV5VQP8_9BILA</name>
<evidence type="ECO:0000313" key="1">
    <source>
        <dbReference type="EMBL" id="GMT20109.1"/>
    </source>
</evidence>
<reference evidence="1" key="1">
    <citation type="submission" date="2023-10" db="EMBL/GenBank/DDBJ databases">
        <title>Genome assembly of Pristionchus species.</title>
        <authorList>
            <person name="Yoshida K."/>
            <person name="Sommer R.J."/>
        </authorList>
    </citation>
    <scope>NUCLEOTIDE SEQUENCE</scope>
    <source>
        <strain evidence="1">RS5133</strain>
    </source>
</reference>
<dbReference type="AlphaFoldDB" id="A0AAV5VQP8"/>
<dbReference type="EMBL" id="BTSY01000003">
    <property type="protein sequence ID" value="GMT20109.1"/>
    <property type="molecule type" value="Genomic_DNA"/>
</dbReference>
<protein>
    <submittedName>
        <fullName evidence="1">Uncharacterized protein</fullName>
    </submittedName>
</protein>
<feature type="non-terminal residue" evidence="1">
    <location>
        <position position="82"/>
    </location>
</feature>
<comment type="caution">
    <text evidence="1">The sequence shown here is derived from an EMBL/GenBank/DDBJ whole genome shotgun (WGS) entry which is preliminary data.</text>
</comment>
<proteinExistence type="predicted"/>
<evidence type="ECO:0000313" key="2">
    <source>
        <dbReference type="Proteomes" id="UP001432322"/>
    </source>
</evidence>
<organism evidence="1 2">
    <name type="scientific">Pristionchus fissidentatus</name>
    <dbReference type="NCBI Taxonomy" id="1538716"/>
    <lineage>
        <taxon>Eukaryota</taxon>
        <taxon>Metazoa</taxon>
        <taxon>Ecdysozoa</taxon>
        <taxon>Nematoda</taxon>
        <taxon>Chromadorea</taxon>
        <taxon>Rhabditida</taxon>
        <taxon>Rhabditina</taxon>
        <taxon>Diplogasteromorpha</taxon>
        <taxon>Diplogasteroidea</taxon>
        <taxon>Neodiplogasteridae</taxon>
        <taxon>Pristionchus</taxon>
    </lineage>
</organism>
<sequence length="82" mass="9610">FLCMKFSQSIENSQFPFIFGRFRQGCCELFESLLELAFPSEIPSQCLSQFHFFLHISIDQSLLNLRSQMGFTPTIRITCRHL</sequence>
<keyword evidence="2" id="KW-1185">Reference proteome</keyword>
<accession>A0AAV5VQP8</accession>
<gene>
    <name evidence="1" type="ORF">PFISCL1PPCAC_11406</name>
</gene>
<dbReference type="Proteomes" id="UP001432322">
    <property type="component" value="Unassembled WGS sequence"/>
</dbReference>
<feature type="non-terminal residue" evidence="1">
    <location>
        <position position="1"/>
    </location>
</feature>